<feature type="transmembrane region" description="Helical" evidence="7">
    <location>
        <begin position="262"/>
        <end position="280"/>
    </location>
</feature>
<feature type="transmembrane region" description="Helical" evidence="7">
    <location>
        <begin position="229"/>
        <end position="250"/>
    </location>
</feature>
<dbReference type="InterPro" id="IPR005829">
    <property type="entry name" value="Sugar_transporter_CS"/>
</dbReference>
<evidence type="ECO:0000256" key="6">
    <source>
        <dbReference type="ARBA" id="ARBA00023136"/>
    </source>
</evidence>
<keyword evidence="10" id="KW-1185">Reference proteome</keyword>
<feature type="transmembrane region" description="Helical" evidence="7">
    <location>
        <begin position="390"/>
        <end position="413"/>
    </location>
</feature>
<feature type="transmembrane region" description="Helical" evidence="7">
    <location>
        <begin position="188"/>
        <end position="208"/>
    </location>
</feature>
<dbReference type="NCBIfam" id="TIGR00711">
    <property type="entry name" value="efflux_EmrB"/>
    <property type="match status" value="1"/>
</dbReference>
<dbReference type="SUPFAM" id="SSF103473">
    <property type="entry name" value="MFS general substrate transporter"/>
    <property type="match status" value="1"/>
</dbReference>
<dbReference type="PANTHER" id="PTHR23501:SF197">
    <property type="entry name" value="COMD"/>
    <property type="match status" value="1"/>
</dbReference>
<keyword evidence="2" id="KW-0813">Transport</keyword>
<evidence type="ECO:0000313" key="10">
    <source>
        <dbReference type="Proteomes" id="UP000290365"/>
    </source>
</evidence>
<evidence type="ECO:0000256" key="7">
    <source>
        <dbReference type="SAM" id="Phobius"/>
    </source>
</evidence>
<organism evidence="9 10">
    <name type="scientific">Ktedonosporobacter rubrisoli</name>
    <dbReference type="NCBI Taxonomy" id="2509675"/>
    <lineage>
        <taxon>Bacteria</taxon>
        <taxon>Bacillati</taxon>
        <taxon>Chloroflexota</taxon>
        <taxon>Ktedonobacteria</taxon>
        <taxon>Ktedonobacterales</taxon>
        <taxon>Ktedonosporobacteraceae</taxon>
        <taxon>Ktedonosporobacter</taxon>
    </lineage>
</organism>
<keyword evidence="4 7" id="KW-0812">Transmembrane</keyword>
<feature type="transmembrane region" description="Helical" evidence="7">
    <location>
        <begin position="88"/>
        <end position="108"/>
    </location>
</feature>
<feature type="transmembrane region" description="Helical" evidence="7">
    <location>
        <begin position="301"/>
        <end position="324"/>
    </location>
</feature>
<evidence type="ECO:0000313" key="9">
    <source>
        <dbReference type="EMBL" id="QBD77098.1"/>
    </source>
</evidence>
<feature type="transmembrane region" description="Helical" evidence="7">
    <location>
        <begin position="336"/>
        <end position="358"/>
    </location>
</feature>
<evidence type="ECO:0000256" key="5">
    <source>
        <dbReference type="ARBA" id="ARBA00022989"/>
    </source>
</evidence>
<protein>
    <submittedName>
        <fullName evidence="9">DHA2 family efflux MFS transporter permease subunit</fullName>
    </submittedName>
</protein>
<sequence>MQTAPEAAVMQDKPLMRGFGLIAVISALMLTLLLEALDQTIVGTAMPRIIAELHGLDRYTWVVTAYILASMTMIPIVGKLSDQFGRKWFLLGGTALFLLGSGLAGASQSMDQLIIFRALQGLGAGIGMALVATVFAELFPPAERAKWGSLFGIVYGFSNLFGPAIGGWLTEHGPLLSRLITENGRWRWVFYINIPVGLLALVALLFFLPANLSLRSGAVNKAQTKTARIDFLGAFLSAIATISLMLGLSWGSTQISAWGSPQVLALLGAGVVLFVLFLLVERKAAEPILPLDLFSNQVFSAAALLSVLQMMVLLGLSLYLPLFFQGVLGISPTEAGLVMTPLSISMVVGATVAGPIVGILKRYQLIAILGAVLMVVGTFLITLLKPESGLLPSILFMIVVGIGTGTFFSIPMLAAQNALPLNRLGISTAATRYLGQVGATLGIAVVGTVVSSSASGDVMSHLPSSVAEKLSFAGALQHGFVAVLIFAVIALLATFFLKDVPFVVRQGNEEMEVTANDEIDKELIHS</sequence>
<feature type="transmembrane region" description="Helical" evidence="7">
    <location>
        <begin position="433"/>
        <end position="455"/>
    </location>
</feature>
<dbReference type="AlphaFoldDB" id="A0A4P6JP28"/>
<dbReference type="FunFam" id="1.20.1720.10:FF:000004">
    <property type="entry name" value="EmrB/QacA family drug resistance transporter"/>
    <property type="match status" value="1"/>
</dbReference>
<proteinExistence type="predicted"/>
<dbReference type="GO" id="GO:0005886">
    <property type="term" value="C:plasma membrane"/>
    <property type="evidence" value="ECO:0007669"/>
    <property type="project" value="UniProtKB-SubCell"/>
</dbReference>
<dbReference type="InterPro" id="IPR020846">
    <property type="entry name" value="MFS_dom"/>
</dbReference>
<feature type="transmembrane region" description="Helical" evidence="7">
    <location>
        <begin position="19"/>
        <end position="38"/>
    </location>
</feature>
<dbReference type="GO" id="GO:0022857">
    <property type="term" value="F:transmembrane transporter activity"/>
    <property type="evidence" value="ECO:0007669"/>
    <property type="project" value="InterPro"/>
</dbReference>
<feature type="transmembrane region" description="Helical" evidence="7">
    <location>
        <begin position="475"/>
        <end position="497"/>
    </location>
</feature>
<comment type="subcellular location">
    <subcellularLocation>
        <location evidence="1">Cell membrane</location>
        <topology evidence="1">Multi-pass membrane protein</topology>
    </subcellularLocation>
</comment>
<evidence type="ECO:0000259" key="8">
    <source>
        <dbReference type="PROSITE" id="PS50850"/>
    </source>
</evidence>
<dbReference type="InterPro" id="IPR036259">
    <property type="entry name" value="MFS_trans_sf"/>
</dbReference>
<keyword evidence="3" id="KW-1003">Cell membrane</keyword>
<dbReference type="PANTHER" id="PTHR23501">
    <property type="entry name" value="MAJOR FACILITATOR SUPERFAMILY"/>
    <property type="match status" value="1"/>
</dbReference>
<dbReference type="InterPro" id="IPR011701">
    <property type="entry name" value="MFS"/>
</dbReference>
<dbReference type="Pfam" id="PF07690">
    <property type="entry name" value="MFS_1"/>
    <property type="match status" value="1"/>
</dbReference>
<dbReference type="Gene3D" id="1.20.1720.10">
    <property type="entry name" value="Multidrug resistance protein D"/>
    <property type="match status" value="1"/>
</dbReference>
<name>A0A4P6JP28_KTERU</name>
<dbReference type="PROSITE" id="PS00216">
    <property type="entry name" value="SUGAR_TRANSPORT_1"/>
    <property type="match status" value="1"/>
</dbReference>
<keyword evidence="5 7" id="KW-1133">Transmembrane helix</keyword>
<feature type="transmembrane region" description="Helical" evidence="7">
    <location>
        <begin position="147"/>
        <end position="168"/>
    </location>
</feature>
<evidence type="ECO:0000256" key="1">
    <source>
        <dbReference type="ARBA" id="ARBA00004651"/>
    </source>
</evidence>
<feature type="domain" description="Major facilitator superfamily (MFS) profile" evidence="8">
    <location>
        <begin position="24"/>
        <end position="502"/>
    </location>
</feature>
<feature type="transmembrane region" description="Helical" evidence="7">
    <location>
        <begin position="365"/>
        <end position="384"/>
    </location>
</feature>
<evidence type="ECO:0000256" key="4">
    <source>
        <dbReference type="ARBA" id="ARBA00022692"/>
    </source>
</evidence>
<dbReference type="OrthoDB" id="147815at2"/>
<dbReference type="PROSITE" id="PS50850">
    <property type="entry name" value="MFS"/>
    <property type="match status" value="1"/>
</dbReference>
<feature type="transmembrane region" description="Helical" evidence="7">
    <location>
        <begin position="58"/>
        <end position="76"/>
    </location>
</feature>
<dbReference type="InterPro" id="IPR004638">
    <property type="entry name" value="EmrB-like"/>
</dbReference>
<feature type="transmembrane region" description="Helical" evidence="7">
    <location>
        <begin position="114"/>
        <end position="135"/>
    </location>
</feature>
<dbReference type="RefSeq" id="WP_129888161.1">
    <property type="nucleotide sequence ID" value="NZ_CP035758.1"/>
</dbReference>
<accession>A0A4P6JP28</accession>
<dbReference type="Proteomes" id="UP000290365">
    <property type="component" value="Chromosome"/>
</dbReference>
<keyword evidence="6 7" id="KW-0472">Membrane</keyword>
<evidence type="ECO:0000256" key="2">
    <source>
        <dbReference type="ARBA" id="ARBA00022448"/>
    </source>
</evidence>
<reference evidence="9 10" key="1">
    <citation type="submission" date="2019-01" db="EMBL/GenBank/DDBJ databases">
        <title>Ktedonosporobacter rubrisoli SCAWS-G2.</title>
        <authorList>
            <person name="Huang Y."/>
            <person name="Yan B."/>
        </authorList>
    </citation>
    <scope>NUCLEOTIDE SEQUENCE [LARGE SCALE GENOMIC DNA]</scope>
    <source>
        <strain evidence="9 10">SCAWS-G2</strain>
    </source>
</reference>
<dbReference type="Gene3D" id="1.20.1250.20">
    <property type="entry name" value="MFS general substrate transporter like domains"/>
    <property type="match status" value="1"/>
</dbReference>
<gene>
    <name evidence="9" type="ORF">EPA93_14245</name>
</gene>
<dbReference type="EMBL" id="CP035758">
    <property type="protein sequence ID" value="QBD77098.1"/>
    <property type="molecule type" value="Genomic_DNA"/>
</dbReference>
<evidence type="ECO:0000256" key="3">
    <source>
        <dbReference type="ARBA" id="ARBA00022475"/>
    </source>
</evidence>
<dbReference type="KEGG" id="kbs:EPA93_14245"/>